<proteinExistence type="predicted"/>
<accession>A0A917JP78</accession>
<dbReference type="Proteomes" id="UP001500220">
    <property type="component" value="Unassembled WGS sequence"/>
</dbReference>
<reference evidence="2 5" key="2">
    <citation type="journal article" date="2019" name="Int. J. Syst. Evol. Microbiol.">
        <title>The Global Catalogue of Microorganisms (GCM) 10K type strain sequencing project: providing services to taxonomists for standard genome sequencing and annotation.</title>
        <authorList>
            <consortium name="The Broad Institute Genomics Platform"/>
            <consortium name="The Broad Institute Genome Sequencing Center for Infectious Disease"/>
            <person name="Wu L."/>
            <person name="Ma J."/>
        </authorList>
    </citation>
    <scope>NUCLEOTIDE SEQUENCE [LARGE SCALE GENOMIC DNA]</scope>
    <source>
        <strain evidence="2 5">JCM 10664</strain>
    </source>
</reference>
<dbReference type="InterPro" id="IPR008538">
    <property type="entry name" value="Uma2"/>
</dbReference>
<feature type="domain" description="Putative restriction endonuclease" evidence="1">
    <location>
        <begin position="18"/>
        <end position="171"/>
    </location>
</feature>
<evidence type="ECO:0000313" key="4">
    <source>
        <dbReference type="Proteomes" id="UP000597989"/>
    </source>
</evidence>
<evidence type="ECO:0000259" key="1">
    <source>
        <dbReference type="Pfam" id="PF05685"/>
    </source>
</evidence>
<dbReference type="GO" id="GO:0004519">
    <property type="term" value="F:endonuclease activity"/>
    <property type="evidence" value="ECO:0007669"/>
    <property type="project" value="UniProtKB-KW"/>
</dbReference>
<dbReference type="Gene3D" id="3.90.1570.10">
    <property type="entry name" value="tt1808, chain A"/>
    <property type="match status" value="1"/>
</dbReference>
<dbReference type="EMBL" id="BAAAHC010000015">
    <property type="protein sequence ID" value="GAA0532048.1"/>
    <property type="molecule type" value="Genomic_DNA"/>
</dbReference>
<dbReference type="Proteomes" id="UP000597989">
    <property type="component" value="Unassembled WGS sequence"/>
</dbReference>
<name>A0A917JP78_9PSEU</name>
<evidence type="ECO:0000313" key="5">
    <source>
        <dbReference type="Proteomes" id="UP001500220"/>
    </source>
</evidence>
<keyword evidence="2" id="KW-0255">Endonuclease</keyword>
<dbReference type="PANTHER" id="PTHR34107">
    <property type="entry name" value="SLL0198 PROTEIN-RELATED"/>
    <property type="match status" value="1"/>
</dbReference>
<dbReference type="EMBL" id="BMMT01000004">
    <property type="protein sequence ID" value="GGI79995.1"/>
    <property type="molecule type" value="Genomic_DNA"/>
</dbReference>
<organism evidence="3 4">
    <name type="scientific">Saccharopolyspora thermophila</name>
    <dbReference type="NCBI Taxonomy" id="89367"/>
    <lineage>
        <taxon>Bacteria</taxon>
        <taxon>Bacillati</taxon>
        <taxon>Actinomycetota</taxon>
        <taxon>Actinomycetes</taxon>
        <taxon>Pseudonocardiales</taxon>
        <taxon>Pseudonocardiaceae</taxon>
        <taxon>Saccharopolyspora</taxon>
    </lineage>
</organism>
<evidence type="ECO:0000313" key="3">
    <source>
        <dbReference type="EMBL" id="GGI79995.1"/>
    </source>
</evidence>
<dbReference type="SUPFAM" id="SSF52980">
    <property type="entry name" value="Restriction endonuclease-like"/>
    <property type="match status" value="1"/>
</dbReference>
<sequence length="201" mass="22790">MAVVNMGADEQYVPMTVDDLERLPDDGRRYELVDGRLDVSPSPVSLHSLIEAKLCGFFNYVVAPKGYLALQGAGINFNADRTHHRIPDVVVIKAEEFVRPYLVRPPLLVIEVVSETSVFRDYHTKPREYAEFGIPAYWIVNPTMAEPRIVELRLDDGEYREVQQATGKDLFTTTFPFPVTIIPDRLLHADGLWNLSGEEDD</sequence>
<dbReference type="InterPro" id="IPR012296">
    <property type="entry name" value="Nuclease_put_TT1808"/>
</dbReference>
<keyword evidence="5" id="KW-1185">Reference proteome</keyword>
<protein>
    <submittedName>
        <fullName evidence="2">Uma2 family endonuclease</fullName>
    </submittedName>
</protein>
<reference evidence="3 4" key="1">
    <citation type="journal article" date="2014" name="Int. J. Syst. Evol. Microbiol.">
        <title>Complete genome sequence of Corynebacterium casei LMG S-19264T (=DSM 44701T), isolated from a smear-ripened cheese.</title>
        <authorList>
            <consortium name="US DOE Joint Genome Institute (JGI-PGF)"/>
            <person name="Walter F."/>
            <person name="Albersmeier A."/>
            <person name="Kalinowski J."/>
            <person name="Ruckert C."/>
        </authorList>
    </citation>
    <scope>NUCLEOTIDE SEQUENCE [LARGE SCALE GENOMIC DNA]</scope>
    <source>
        <strain evidence="3 4">CGMCC 4.7206</strain>
    </source>
</reference>
<reference evidence="2" key="4">
    <citation type="submission" date="2023-12" db="EMBL/GenBank/DDBJ databases">
        <authorList>
            <person name="Sun Q."/>
            <person name="Inoue M."/>
        </authorList>
    </citation>
    <scope>NUCLEOTIDE SEQUENCE</scope>
    <source>
        <strain evidence="2">JCM 10664</strain>
    </source>
</reference>
<dbReference type="Pfam" id="PF05685">
    <property type="entry name" value="Uma2"/>
    <property type="match status" value="1"/>
</dbReference>
<dbReference type="AlphaFoldDB" id="A0A917JP78"/>
<keyword evidence="2" id="KW-0540">Nuclease</keyword>
<keyword evidence="2" id="KW-0378">Hydrolase</keyword>
<comment type="caution">
    <text evidence="3">The sequence shown here is derived from an EMBL/GenBank/DDBJ whole genome shotgun (WGS) entry which is preliminary data.</text>
</comment>
<dbReference type="CDD" id="cd06260">
    <property type="entry name" value="DUF820-like"/>
    <property type="match status" value="1"/>
</dbReference>
<dbReference type="InterPro" id="IPR011335">
    <property type="entry name" value="Restrct_endonuc-II-like"/>
</dbReference>
<dbReference type="PANTHER" id="PTHR34107:SF2">
    <property type="entry name" value="SLL0888 PROTEIN"/>
    <property type="match status" value="1"/>
</dbReference>
<reference evidence="3" key="3">
    <citation type="submission" date="2020-09" db="EMBL/GenBank/DDBJ databases">
        <authorList>
            <person name="Sun Q."/>
            <person name="Zhou Y."/>
        </authorList>
    </citation>
    <scope>NUCLEOTIDE SEQUENCE</scope>
    <source>
        <strain evidence="3">CGMCC 4.7206</strain>
    </source>
</reference>
<evidence type="ECO:0000313" key="2">
    <source>
        <dbReference type="EMBL" id="GAA0532048.1"/>
    </source>
</evidence>
<gene>
    <name evidence="2" type="ORF">GCM10009545_38130</name>
    <name evidence="3" type="ORF">GCM10011581_16520</name>
</gene>
<dbReference type="RefSeq" id="WP_188986701.1">
    <property type="nucleotide sequence ID" value="NZ_BAAAHC010000015.1"/>
</dbReference>